<feature type="transmembrane region" description="Helical" evidence="5">
    <location>
        <begin position="69"/>
        <end position="86"/>
    </location>
</feature>
<keyword evidence="3 5" id="KW-1133">Transmembrane helix</keyword>
<dbReference type="PANTHER" id="PTHR30249">
    <property type="entry name" value="PUTATIVE SEROTONIN TRANSPORTER"/>
    <property type="match status" value="1"/>
</dbReference>
<evidence type="ECO:0000256" key="2">
    <source>
        <dbReference type="ARBA" id="ARBA00022692"/>
    </source>
</evidence>
<proteinExistence type="predicted"/>
<comment type="caution">
    <text evidence="6">The sequence shown here is derived from an EMBL/GenBank/DDBJ whole genome shotgun (WGS) entry which is preliminary data.</text>
</comment>
<feature type="transmembrane region" description="Helical" evidence="5">
    <location>
        <begin position="151"/>
        <end position="171"/>
    </location>
</feature>
<dbReference type="PANTHER" id="PTHR30249:SF0">
    <property type="entry name" value="PLASTIDAL GLYCOLATE_GLYCERATE TRANSLOCATOR 1, CHLOROPLASTIC"/>
    <property type="match status" value="1"/>
</dbReference>
<dbReference type="InterPro" id="IPR007300">
    <property type="entry name" value="CidB/LrgB"/>
</dbReference>
<dbReference type="HOGENOM" id="CLU_082099_0_1_9"/>
<evidence type="ECO:0000256" key="4">
    <source>
        <dbReference type="ARBA" id="ARBA00023136"/>
    </source>
</evidence>
<protein>
    <submittedName>
        <fullName evidence="6">Putative TIGR00659 family protein</fullName>
    </submittedName>
</protein>
<reference evidence="6 7" key="1">
    <citation type="submission" date="2011-01" db="EMBL/GenBank/DDBJ databases">
        <authorList>
            <person name="Weinstock G."/>
            <person name="Sodergren E."/>
            <person name="Clifton S."/>
            <person name="Fulton L."/>
            <person name="Fulton B."/>
            <person name="Courtney L."/>
            <person name="Fronick C."/>
            <person name="Harrison M."/>
            <person name="Strong C."/>
            <person name="Farmer C."/>
            <person name="Delahaunty K."/>
            <person name="Markovic C."/>
            <person name="Hall O."/>
            <person name="Minx P."/>
            <person name="Tomlinson C."/>
            <person name="Mitreva M."/>
            <person name="Hou S."/>
            <person name="Chen J."/>
            <person name="Wollam A."/>
            <person name="Pepin K.H."/>
            <person name="Johnson M."/>
            <person name="Bhonagiri V."/>
            <person name="Zhang X."/>
            <person name="Suruliraj S."/>
            <person name="Warren W."/>
            <person name="Chinwalla A."/>
            <person name="Mardis E.R."/>
            <person name="Wilson R.K."/>
        </authorList>
    </citation>
    <scope>NUCLEOTIDE SEQUENCE [LARGE SCALE GENOMIC DNA]</scope>
    <source>
        <strain evidence="6 7">YIT 12067</strain>
    </source>
</reference>
<keyword evidence="4 5" id="KW-0472">Membrane</keyword>
<accession>E8LFR6</accession>
<feature type="transmembrane region" description="Helical" evidence="5">
    <location>
        <begin position="37"/>
        <end position="57"/>
    </location>
</feature>
<dbReference type="EMBL" id="AEVN01000086">
    <property type="protein sequence ID" value="EFY04331.1"/>
    <property type="molecule type" value="Genomic_DNA"/>
</dbReference>
<dbReference type="eggNOG" id="COG1346">
    <property type="taxonomic scope" value="Bacteria"/>
</dbReference>
<sequence>MMLFPDVLLNSPLFGIGLTVILYVISEIIIDRFSLNIIPPFVIACPLVIAVIVLAPGVEYKQYEAGAEFINFLLGPATIALALPLYKNRELIMAKAGAIAGGVTLATLSAIIVVYFCGKAMGTSEQVLLSLIPKSITTPIAIDVSKTIGGIPALTTAAVIFTGMLGATFNHKLLRLLGIKNHLAAGLAIGASSHGLGTSVCANVSPVQLAIGGVAIALTGISTSILAPILLPILKSIW</sequence>
<comment type="subcellular location">
    <subcellularLocation>
        <location evidence="1">Membrane</location>
        <topology evidence="1">Multi-pass membrane protein</topology>
    </subcellularLocation>
</comment>
<gene>
    <name evidence="6" type="ORF">HMPREF9443_01708</name>
</gene>
<name>E8LFR6_9FIRM</name>
<feature type="transmembrane region" description="Helical" evidence="5">
    <location>
        <begin position="98"/>
        <end position="116"/>
    </location>
</feature>
<feature type="transmembrane region" description="Helical" evidence="5">
    <location>
        <begin position="211"/>
        <end position="234"/>
    </location>
</feature>
<feature type="transmembrane region" description="Helical" evidence="5">
    <location>
        <begin position="12"/>
        <end position="30"/>
    </location>
</feature>
<evidence type="ECO:0000313" key="6">
    <source>
        <dbReference type="EMBL" id="EFY04331.1"/>
    </source>
</evidence>
<dbReference type="AlphaFoldDB" id="E8LFR6"/>
<dbReference type="RefSeq" id="WP_009146056.1">
    <property type="nucleotide sequence ID" value="NZ_GL830919.1"/>
</dbReference>
<dbReference type="Pfam" id="PF04172">
    <property type="entry name" value="LrgB"/>
    <property type="match status" value="1"/>
</dbReference>
<keyword evidence="2 5" id="KW-0812">Transmembrane</keyword>
<evidence type="ECO:0000256" key="5">
    <source>
        <dbReference type="SAM" id="Phobius"/>
    </source>
</evidence>
<organism evidence="6 7">
    <name type="scientific">Phascolarctobacterium succinatutens YIT 12067</name>
    <dbReference type="NCBI Taxonomy" id="626939"/>
    <lineage>
        <taxon>Bacteria</taxon>
        <taxon>Bacillati</taxon>
        <taxon>Bacillota</taxon>
        <taxon>Negativicutes</taxon>
        <taxon>Acidaminococcales</taxon>
        <taxon>Acidaminococcaceae</taxon>
        <taxon>Phascolarctobacterium</taxon>
    </lineage>
</organism>
<evidence type="ECO:0000313" key="7">
    <source>
        <dbReference type="Proteomes" id="UP000004923"/>
    </source>
</evidence>
<dbReference type="Proteomes" id="UP000004923">
    <property type="component" value="Unassembled WGS sequence"/>
</dbReference>
<keyword evidence="7" id="KW-1185">Reference proteome</keyword>
<evidence type="ECO:0000256" key="1">
    <source>
        <dbReference type="ARBA" id="ARBA00004141"/>
    </source>
</evidence>
<dbReference type="GeneID" id="78525198"/>
<dbReference type="OrthoDB" id="9811701at2"/>
<evidence type="ECO:0000256" key="3">
    <source>
        <dbReference type="ARBA" id="ARBA00022989"/>
    </source>
</evidence>
<dbReference type="GO" id="GO:0016020">
    <property type="term" value="C:membrane"/>
    <property type="evidence" value="ECO:0007669"/>
    <property type="project" value="UniProtKB-SubCell"/>
</dbReference>